<dbReference type="InterPro" id="IPR016162">
    <property type="entry name" value="Ald_DH_N"/>
</dbReference>
<proteinExistence type="inferred from homology"/>
<dbReference type="SUPFAM" id="SSF53720">
    <property type="entry name" value="ALDH-like"/>
    <property type="match status" value="1"/>
</dbReference>
<evidence type="ECO:0000259" key="6">
    <source>
        <dbReference type="Pfam" id="PF00171"/>
    </source>
</evidence>
<evidence type="ECO:0000256" key="4">
    <source>
        <dbReference type="RuleBase" id="RU003345"/>
    </source>
</evidence>
<dbReference type="eggNOG" id="COG1012">
    <property type="taxonomic scope" value="Bacteria"/>
</dbReference>
<dbReference type="Proteomes" id="UP000008130">
    <property type="component" value="Chromosome"/>
</dbReference>
<dbReference type="InterPro" id="IPR016161">
    <property type="entry name" value="Ald_DH/histidinol_DH"/>
</dbReference>
<dbReference type="EMBL" id="CP002568">
    <property type="protein sequence ID" value="ADZ71577.1"/>
    <property type="molecule type" value="Genomic_DNA"/>
</dbReference>
<accession>F2IX00</accession>
<dbReference type="STRING" id="991905.SL003B_3155"/>
<dbReference type="PATRIC" id="fig|991905.3.peg.3240"/>
<dbReference type="HOGENOM" id="CLU_005391_1_0_5"/>
<evidence type="ECO:0000256" key="3">
    <source>
        <dbReference type="PROSITE-ProRule" id="PRU10007"/>
    </source>
</evidence>
<dbReference type="RefSeq" id="WP_013653888.1">
    <property type="nucleotide sequence ID" value="NC_015259.1"/>
</dbReference>
<dbReference type="PANTHER" id="PTHR42991">
    <property type="entry name" value="ALDEHYDE DEHYDROGENASE"/>
    <property type="match status" value="1"/>
</dbReference>
<gene>
    <name evidence="7" type="ordered locus">SL003B_3155</name>
</gene>
<keyword evidence="2 4" id="KW-0560">Oxidoreductase</keyword>
<dbReference type="PROSITE" id="PS00687">
    <property type="entry name" value="ALDEHYDE_DEHYDR_GLU"/>
    <property type="match status" value="1"/>
</dbReference>
<evidence type="ECO:0000313" key="8">
    <source>
        <dbReference type="Proteomes" id="UP000008130"/>
    </source>
</evidence>
<evidence type="ECO:0000313" key="7">
    <source>
        <dbReference type="EMBL" id="ADZ71577.1"/>
    </source>
</evidence>
<dbReference type="InterPro" id="IPR016163">
    <property type="entry name" value="Ald_DH_C"/>
</dbReference>
<dbReference type="InterPro" id="IPR016160">
    <property type="entry name" value="Ald_DH_CS_CYS"/>
</dbReference>
<dbReference type="Gene3D" id="3.40.309.10">
    <property type="entry name" value="Aldehyde Dehydrogenase, Chain A, domain 2"/>
    <property type="match status" value="1"/>
</dbReference>
<feature type="coiled-coil region" evidence="5">
    <location>
        <begin position="81"/>
        <end position="108"/>
    </location>
</feature>
<dbReference type="PROSITE" id="PS00070">
    <property type="entry name" value="ALDEHYDE_DEHYDR_CYS"/>
    <property type="match status" value="1"/>
</dbReference>
<dbReference type="Gene3D" id="3.40.605.10">
    <property type="entry name" value="Aldehyde Dehydrogenase, Chain A, domain 1"/>
    <property type="match status" value="1"/>
</dbReference>
<feature type="domain" description="Aldehyde dehydrogenase" evidence="6">
    <location>
        <begin position="11"/>
        <end position="462"/>
    </location>
</feature>
<dbReference type="InterPro" id="IPR015590">
    <property type="entry name" value="Aldehyde_DH_dom"/>
</dbReference>
<dbReference type="InterPro" id="IPR029510">
    <property type="entry name" value="Ald_DH_CS_GLU"/>
</dbReference>
<dbReference type="Pfam" id="PF00171">
    <property type="entry name" value="Aldedh"/>
    <property type="match status" value="1"/>
</dbReference>
<organism evidence="7 8">
    <name type="scientific">Polymorphum gilvum (strain LMG 25793 / CGMCC 1.9160 / SL003B-26A1)</name>
    <dbReference type="NCBI Taxonomy" id="991905"/>
    <lineage>
        <taxon>Bacteria</taxon>
        <taxon>Pseudomonadati</taxon>
        <taxon>Pseudomonadota</taxon>
        <taxon>Alphaproteobacteria</taxon>
        <taxon>Rhodobacterales</taxon>
        <taxon>Paracoccaceae</taxon>
        <taxon>Polymorphum</taxon>
    </lineage>
</organism>
<dbReference type="KEGG" id="pgv:SL003B_3155"/>
<reference evidence="7 8" key="1">
    <citation type="journal article" date="2011" name="J. Bacteriol.">
        <title>Complete genome sequence of Polymorphum gilvum SL003B-26A1T, a crude oil-degrading bacterium from oil-polluted saline soil.</title>
        <authorList>
            <person name="Li S.G."/>
            <person name="Tang Y.Q."/>
            <person name="Nie Y."/>
            <person name="Cai M."/>
            <person name="Wu X.L."/>
        </authorList>
    </citation>
    <scope>NUCLEOTIDE SEQUENCE [LARGE SCALE GENOMIC DNA]</scope>
    <source>
        <strain evidence="8">LMG 25793 / CGMCC 1.9160 / SL003B-26A1</strain>
    </source>
</reference>
<keyword evidence="5" id="KW-0175">Coiled coil</keyword>
<dbReference type="PANTHER" id="PTHR42991:SF1">
    <property type="entry name" value="ALDEHYDE DEHYDROGENASE"/>
    <property type="match status" value="1"/>
</dbReference>
<keyword evidence="8" id="KW-1185">Reference proteome</keyword>
<evidence type="ECO:0000256" key="5">
    <source>
        <dbReference type="SAM" id="Coils"/>
    </source>
</evidence>
<dbReference type="InterPro" id="IPR051020">
    <property type="entry name" value="ALDH-related_metabolic_enz"/>
</dbReference>
<name>F2IX00_POLGS</name>
<sequence>MTLKAAALAQTGEITVRNPFNGAVVGEVGVTPPTEVFQAILRAKRAQAAFRRSTPAERRALLDALAAEIAGDSDTLARLISMEMGKTIREARNEVRRAQNTLKLSGDAATFLDGEAVHCAIVEGGADRLATITYEPVGVVGAVTPFNYPLNLLCHKLGPAIAAGNAVVAKPSPKAPLAAARLYELAVRAGWPQDLFQIVHGGAETAVAIARGPIDLLSFTGGPSAGLALKNASGLVRCLMELGGNDPLFVLPDADLDRAVATAVGHRFEIAGQSCAAVKKLYLHTDIEAEFTDRLLAAVAAVTFGDPSREDTDMGPVIDDAAARIVEERVRATVDCGARLLAGGPREQTLVAPTVISSVGPDAPVIADETFGPVIAIRSFDDARSAIAEVNAGAYGLQAGVFTNDHALIRMFSRDLVVGGVMINEGPDFRAEHVPFGGVKRSGLGREGVRIALREMSEPKVVID</sequence>
<comment type="similarity">
    <text evidence="1 4">Belongs to the aldehyde dehydrogenase family.</text>
</comment>
<dbReference type="AlphaFoldDB" id="F2IX00"/>
<evidence type="ECO:0000256" key="1">
    <source>
        <dbReference type="ARBA" id="ARBA00009986"/>
    </source>
</evidence>
<evidence type="ECO:0000256" key="2">
    <source>
        <dbReference type="ARBA" id="ARBA00023002"/>
    </source>
</evidence>
<feature type="active site" evidence="3">
    <location>
        <position position="241"/>
    </location>
</feature>
<dbReference type="OrthoDB" id="9812625at2"/>
<protein>
    <submittedName>
        <fullName evidence="7">Aldehyde dehydrogenase (NAD) family protein</fullName>
    </submittedName>
</protein>
<dbReference type="GO" id="GO:0008911">
    <property type="term" value="F:lactaldehyde dehydrogenase (NAD+) activity"/>
    <property type="evidence" value="ECO:0007669"/>
    <property type="project" value="TreeGrafter"/>
</dbReference>